<comment type="caution">
    <text evidence="2">The sequence shown here is derived from an EMBL/GenBank/DDBJ whole genome shotgun (WGS) entry which is preliminary data.</text>
</comment>
<accession>A0A6N7XXL7</accession>
<dbReference type="AlphaFoldDB" id="A0A6N7XXL7"/>
<sequence length="603" mass="69448">MIKKIINFILVFIIILIPSKIFAEPIKSILILVDELKIETIENLELDKLSLGFINLKTRPPYSEEGLYLSANTGKKLTVKDLGKKSINLEYLGDVLKKEKTSYIGNGKGALLISNKDRIVDYEENSIVYNLDWLRKVTDKFLDKSNILLLEYDIQEEKNNVEILKRYLTEYKDNQIIILPKKVAEKDKYLLNKYLVPIIYIDGENNGLLTSNSTKREGFIAIEDISVQLKNTYGYAKKVNIGKPFKFLEVENPIKEINKLYRINMNLLISAYLFHGITYLSIILLCISIMKSNKVNNKLYFFYSFISVNILISLVLGLFKLNQSIVIYLILSMLISYIITKLIIKKELNFVKTISSFTYIFVVLGTMLYPNMIYNSYIGFNNLVYGARYYGLNNGIMGVLLATSILFFFSMTKDIKNINFKRVIGVIIFVVNMITLSTHFGANTGGFITSVSLFGFMIYIMFFSKKNGIKEILIFLLIGLFIFGINMFFDILREDNTHAISFFYRIKENGISEFISMASFKAKELMKLTLTPPFSLAIIAEIIIFKKLYKYIISNKSLKEKAIIVLLTSIIGFLINDTGVITFIYMNYYLILDIISNRLEWDC</sequence>
<feature type="transmembrane region" description="Helical" evidence="1">
    <location>
        <begin position="325"/>
        <end position="344"/>
    </location>
</feature>
<feature type="transmembrane region" description="Helical" evidence="1">
    <location>
        <begin position="267"/>
        <end position="287"/>
    </location>
</feature>
<feature type="transmembrane region" description="Helical" evidence="1">
    <location>
        <begin position="446"/>
        <end position="463"/>
    </location>
</feature>
<keyword evidence="3" id="KW-1185">Reference proteome</keyword>
<feature type="transmembrane region" description="Helical" evidence="1">
    <location>
        <begin position="561"/>
        <end position="586"/>
    </location>
</feature>
<feature type="transmembrane region" description="Helical" evidence="1">
    <location>
        <begin position="356"/>
        <end position="377"/>
    </location>
</feature>
<feature type="transmembrane region" description="Helical" evidence="1">
    <location>
        <begin position="299"/>
        <end position="319"/>
    </location>
</feature>
<feature type="transmembrane region" description="Helical" evidence="1">
    <location>
        <begin position="389"/>
        <end position="411"/>
    </location>
</feature>
<feature type="transmembrane region" description="Helical" evidence="1">
    <location>
        <begin position="530"/>
        <end position="549"/>
    </location>
</feature>
<dbReference type="EMBL" id="VUNQ01000026">
    <property type="protein sequence ID" value="MSU02193.1"/>
    <property type="molecule type" value="Genomic_DNA"/>
</dbReference>
<evidence type="ECO:0000256" key="1">
    <source>
        <dbReference type="SAM" id="Phobius"/>
    </source>
</evidence>
<feature type="transmembrane region" description="Helical" evidence="1">
    <location>
        <begin position="423"/>
        <end position="440"/>
    </location>
</feature>
<evidence type="ECO:0000313" key="2">
    <source>
        <dbReference type="EMBL" id="MSU02193.1"/>
    </source>
</evidence>
<keyword evidence="1" id="KW-1133">Transmembrane helix</keyword>
<reference evidence="2 3" key="1">
    <citation type="submission" date="2019-09" db="EMBL/GenBank/DDBJ databases">
        <title>In-depth cultivation of the pig gut microbiome towards novel bacterial diversity and tailored functional studies.</title>
        <authorList>
            <person name="Wylensek D."/>
            <person name="Hitch T.C.A."/>
            <person name="Clavel T."/>
        </authorList>
    </citation>
    <scope>NUCLEOTIDE SEQUENCE [LARGE SCALE GENOMIC DNA]</scope>
    <source>
        <strain evidence="2 3">WCA3-693-APC-4?</strain>
    </source>
</reference>
<dbReference type="Proteomes" id="UP000469523">
    <property type="component" value="Unassembled WGS sequence"/>
</dbReference>
<proteinExistence type="predicted"/>
<feature type="transmembrane region" description="Helical" evidence="1">
    <location>
        <begin position="472"/>
        <end position="489"/>
    </location>
</feature>
<evidence type="ECO:0000313" key="3">
    <source>
        <dbReference type="Proteomes" id="UP000469523"/>
    </source>
</evidence>
<name>A0A6N7XXL7_9FIRM</name>
<gene>
    <name evidence="2" type="ORF">FYJ83_11990</name>
</gene>
<keyword evidence="1" id="KW-0812">Transmembrane</keyword>
<organism evidence="2 3">
    <name type="scientific">Tissierella pigra</name>
    <dbReference type="NCBI Taxonomy" id="2607614"/>
    <lineage>
        <taxon>Bacteria</taxon>
        <taxon>Bacillati</taxon>
        <taxon>Bacillota</taxon>
        <taxon>Tissierellia</taxon>
        <taxon>Tissierellales</taxon>
        <taxon>Tissierellaceae</taxon>
        <taxon>Tissierella</taxon>
    </lineage>
</organism>
<dbReference type="RefSeq" id="WP_154440842.1">
    <property type="nucleotide sequence ID" value="NZ_JAHLPJ010000001.1"/>
</dbReference>
<keyword evidence="1" id="KW-0472">Membrane</keyword>
<protein>
    <submittedName>
        <fullName evidence="2">Uncharacterized protein</fullName>
    </submittedName>
</protein>